<evidence type="ECO:0000313" key="1">
    <source>
        <dbReference type="EMBL" id="CAL5132785.1"/>
    </source>
</evidence>
<dbReference type="AlphaFoldDB" id="A0AAV2T6N3"/>
<evidence type="ECO:0000313" key="2">
    <source>
        <dbReference type="Proteomes" id="UP001497525"/>
    </source>
</evidence>
<proteinExistence type="predicted"/>
<comment type="caution">
    <text evidence="1">The sequence shown here is derived from an EMBL/GenBank/DDBJ whole genome shotgun (WGS) entry which is preliminary data.</text>
</comment>
<name>A0AAV2T6N3_CALDB</name>
<reference evidence="1" key="1">
    <citation type="submission" date="2024-06" db="EMBL/GenBank/DDBJ databases">
        <authorList>
            <person name="Liu X."/>
            <person name="Lenzi L."/>
            <person name="Haldenby T S."/>
            <person name="Uol C."/>
        </authorList>
    </citation>
    <scope>NUCLEOTIDE SEQUENCE</scope>
</reference>
<gene>
    <name evidence="1" type="ORF">CDAUBV1_LOCUS5622</name>
</gene>
<protein>
    <submittedName>
        <fullName evidence="1">Uncharacterized protein</fullName>
    </submittedName>
</protein>
<organism evidence="1 2">
    <name type="scientific">Calicophoron daubneyi</name>
    <name type="common">Rumen fluke</name>
    <name type="synonym">Paramphistomum daubneyi</name>
    <dbReference type="NCBI Taxonomy" id="300641"/>
    <lineage>
        <taxon>Eukaryota</taxon>
        <taxon>Metazoa</taxon>
        <taxon>Spiralia</taxon>
        <taxon>Lophotrochozoa</taxon>
        <taxon>Platyhelminthes</taxon>
        <taxon>Trematoda</taxon>
        <taxon>Digenea</taxon>
        <taxon>Plagiorchiida</taxon>
        <taxon>Pronocephalata</taxon>
        <taxon>Paramphistomoidea</taxon>
        <taxon>Paramphistomidae</taxon>
        <taxon>Calicophoron</taxon>
    </lineage>
</organism>
<dbReference type="Proteomes" id="UP001497525">
    <property type="component" value="Unassembled WGS sequence"/>
</dbReference>
<dbReference type="EMBL" id="CAXLJL010000134">
    <property type="protein sequence ID" value="CAL5132785.1"/>
    <property type="molecule type" value="Genomic_DNA"/>
</dbReference>
<accession>A0AAV2T6N3</accession>
<sequence>MRLAYQTFSAERSPLPGLKKIFVVVEINPRAMLVTELDAQVHIPETVGLCDTRRRAPHVSTPASGQHLVDTDYTGEIKREYSVLHNFPTMTLNATTPKYQRGCGLTIDLYSVILSIKDYSVD</sequence>